<dbReference type="OrthoDB" id="4062651at2759"/>
<protein>
    <recommendedName>
        <fullName evidence="2">Protein kinase domain-containing protein</fullName>
    </recommendedName>
</protein>
<organism evidence="3 4">
    <name type="scientific">Triparma strigata</name>
    <dbReference type="NCBI Taxonomy" id="1606541"/>
    <lineage>
        <taxon>Eukaryota</taxon>
        <taxon>Sar</taxon>
        <taxon>Stramenopiles</taxon>
        <taxon>Ochrophyta</taxon>
        <taxon>Bolidophyceae</taxon>
        <taxon>Parmales</taxon>
        <taxon>Triparmaceae</taxon>
        <taxon>Triparma</taxon>
    </lineage>
</organism>
<reference evidence="4" key="1">
    <citation type="journal article" date="2023" name="Commun. Biol.">
        <title>Genome analysis of Parmales, the sister group of diatoms, reveals the evolutionary specialization of diatoms from phago-mixotrophs to photoautotrophs.</title>
        <authorList>
            <person name="Ban H."/>
            <person name="Sato S."/>
            <person name="Yoshikawa S."/>
            <person name="Yamada K."/>
            <person name="Nakamura Y."/>
            <person name="Ichinomiya M."/>
            <person name="Sato N."/>
            <person name="Blanc-Mathieu R."/>
            <person name="Endo H."/>
            <person name="Kuwata A."/>
            <person name="Ogata H."/>
        </authorList>
    </citation>
    <scope>NUCLEOTIDE SEQUENCE [LARGE SCALE GENOMIC DNA]</scope>
    <source>
        <strain evidence="4">NIES 3701</strain>
    </source>
</reference>
<name>A0A9W7BLT7_9STRA</name>
<feature type="compositionally biased region" description="Low complexity" evidence="1">
    <location>
        <begin position="278"/>
        <end position="288"/>
    </location>
</feature>
<gene>
    <name evidence="3" type="ORF">TrST_g5198</name>
</gene>
<comment type="caution">
    <text evidence="3">The sequence shown here is derived from an EMBL/GenBank/DDBJ whole genome shotgun (WGS) entry which is preliminary data.</text>
</comment>
<dbReference type="AlphaFoldDB" id="A0A9W7BLT7"/>
<accession>A0A9W7BLT7</accession>
<feature type="region of interest" description="Disordered" evidence="1">
    <location>
        <begin position="265"/>
        <end position="314"/>
    </location>
</feature>
<feature type="region of interest" description="Disordered" evidence="1">
    <location>
        <begin position="1"/>
        <end position="41"/>
    </location>
</feature>
<dbReference type="EMBL" id="BRXY01000405">
    <property type="protein sequence ID" value="GMH92772.1"/>
    <property type="molecule type" value="Genomic_DNA"/>
</dbReference>
<dbReference type="SUPFAM" id="SSF56112">
    <property type="entry name" value="Protein kinase-like (PK-like)"/>
    <property type="match status" value="1"/>
</dbReference>
<dbReference type="InterPro" id="IPR001245">
    <property type="entry name" value="Ser-Thr/Tyr_kinase_cat_dom"/>
</dbReference>
<dbReference type="Proteomes" id="UP001165085">
    <property type="component" value="Unassembled WGS sequence"/>
</dbReference>
<dbReference type="InterPro" id="IPR000719">
    <property type="entry name" value="Prot_kinase_dom"/>
</dbReference>
<feature type="domain" description="Protein kinase" evidence="2">
    <location>
        <begin position="108"/>
        <end position="427"/>
    </location>
</feature>
<dbReference type="SMART" id="SM00220">
    <property type="entry name" value="S_TKc"/>
    <property type="match status" value="1"/>
</dbReference>
<evidence type="ECO:0000313" key="4">
    <source>
        <dbReference type="Proteomes" id="UP001165085"/>
    </source>
</evidence>
<dbReference type="PANTHER" id="PTHR44329">
    <property type="entry name" value="SERINE/THREONINE-PROTEIN KINASE TNNI3K-RELATED"/>
    <property type="match status" value="1"/>
</dbReference>
<evidence type="ECO:0000256" key="1">
    <source>
        <dbReference type="SAM" id="MobiDB-lite"/>
    </source>
</evidence>
<sequence>MPPARKKPNLTLNVNAPPPRTGSAYGNLPVPTPTNRQMAASTPKIKSMEFGHHPETPSTARAGKQKSHFNEEGAGLKDKMNNESRFVPTPANPAVSRDIKTEVDFSELKNLVYIASGEFANVFTGTWGDKRIAVKILKEEYLNNPRALGDFHFEMKLMAIFDPTQFLVEMYGGGICEGRPFIVMEELPNGTLDENFKDFQTYKDKVSVLLNIAKALKHMHEVCLPHYIVMHRDLKPKNIAMNADRIPKLLDFGLSRVIETRTNMKSPDFPMHTIEEPSNSSSSSFRSSGTGGAGEKSGTTTPTTALSSASSNNENAMLDEEELFDMTGETGSLRYMAPEIARCDKYNHKADCYSWAILAWQVMTKTTPYSGMGVKQFTANVVKGKQRMNVPNNWPRGLPKLVKDCWDNDIRKRPSLKTVVATLEDIVEEMDTNVVANGGCGCVLS</sequence>
<feature type="region of interest" description="Disordered" evidence="1">
    <location>
        <begin position="48"/>
        <end position="67"/>
    </location>
</feature>
<dbReference type="PROSITE" id="PS50011">
    <property type="entry name" value="PROTEIN_KINASE_DOM"/>
    <property type="match status" value="1"/>
</dbReference>
<feature type="compositionally biased region" description="Low complexity" evidence="1">
    <location>
        <begin position="297"/>
        <end position="314"/>
    </location>
</feature>
<dbReference type="InterPro" id="IPR011009">
    <property type="entry name" value="Kinase-like_dom_sf"/>
</dbReference>
<keyword evidence="4" id="KW-1185">Reference proteome</keyword>
<evidence type="ECO:0000313" key="3">
    <source>
        <dbReference type="EMBL" id="GMH92772.1"/>
    </source>
</evidence>
<dbReference type="GO" id="GO:0004674">
    <property type="term" value="F:protein serine/threonine kinase activity"/>
    <property type="evidence" value="ECO:0007669"/>
    <property type="project" value="TreeGrafter"/>
</dbReference>
<proteinExistence type="predicted"/>
<dbReference type="GO" id="GO:0005524">
    <property type="term" value="F:ATP binding"/>
    <property type="evidence" value="ECO:0007669"/>
    <property type="project" value="InterPro"/>
</dbReference>
<evidence type="ECO:0000259" key="2">
    <source>
        <dbReference type="PROSITE" id="PS50011"/>
    </source>
</evidence>
<dbReference type="Gene3D" id="1.10.510.10">
    <property type="entry name" value="Transferase(Phosphotransferase) domain 1"/>
    <property type="match status" value="2"/>
</dbReference>
<dbReference type="InterPro" id="IPR051681">
    <property type="entry name" value="Ser/Thr_Kinases-Pseudokinases"/>
</dbReference>
<dbReference type="Pfam" id="PF07714">
    <property type="entry name" value="PK_Tyr_Ser-Thr"/>
    <property type="match status" value="2"/>
</dbReference>